<proteinExistence type="predicted"/>
<dbReference type="Gene3D" id="3.40.630.30">
    <property type="match status" value="1"/>
</dbReference>
<dbReference type="Proteomes" id="UP000316612">
    <property type="component" value="Unassembled WGS sequence"/>
</dbReference>
<keyword evidence="3" id="KW-1185">Reference proteome</keyword>
<dbReference type="GO" id="GO:0005737">
    <property type="term" value="C:cytoplasm"/>
    <property type="evidence" value="ECO:0007669"/>
    <property type="project" value="TreeGrafter"/>
</dbReference>
<reference evidence="2 3" key="1">
    <citation type="submission" date="2019-06" db="EMBL/GenBank/DDBJ databases">
        <title>Whole genome shotgun sequence of Glutamicibacter uratoxydans NBRC 15515.</title>
        <authorList>
            <person name="Hosoyama A."/>
            <person name="Uohara A."/>
            <person name="Ohji S."/>
            <person name="Ichikawa N."/>
        </authorList>
    </citation>
    <scope>NUCLEOTIDE SEQUENCE [LARGE SCALE GENOMIC DNA]</scope>
    <source>
        <strain evidence="2 3">NBRC 15515</strain>
    </source>
</reference>
<dbReference type="InterPro" id="IPR000182">
    <property type="entry name" value="GNAT_dom"/>
</dbReference>
<evidence type="ECO:0000313" key="3">
    <source>
        <dbReference type="Proteomes" id="UP000316612"/>
    </source>
</evidence>
<feature type="domain" description="N-acetyltransferase" evidence="1">
    <location>
        <begin position="38"/>
        <end position="187"/>
    </location>
</feature>
<dbReference type="PANTHER" id="PTHR43441">
    <property type="entry name" value="RIBOSOMAL-PROTEIN-SERINE ACETYLTRANSFERASE"/>
    <property type="match status" value="1"/>
</dbReference>
<comment type="caution">
    <text evidence="2">The sequence shown here is derived from an EMBL/GenBank/DDBJ whole genome shotgun (WGS) entry which is preliminary data.</text>
</comment>
<evidence type="ECO:0000259" key="1">
    <source>
        <dbReference type="PROSITE" id="PS51186"/>
    </source>
</evidence>
<dbReference type="PANTHER" id="PTHR43441:SF11">
    <property type="entry name" value="RIBOSOMAL-PROTEIN-SERINE ACETYLTRANSFERASE"/>
    <property type="match status" value="1"/>
</dbReference>
<protein>
    <recommendedName>
        <fullName evidence="1">N-acetyltransferase domain-containing protein</fullName>
    </recommendedName>
</protein>
<organism evidence="2 3">
    <name type="scientific">Glutamicibacter uratoxydans</name>
    <name type="common">Arthrobacter uratoxydans</name>
    <dbReference type="NCBI Taxonomy" id="43667"/>
    <lineage>
        <taxon>Bacteria</taxon>
        <taxon>Bacillati</taxon>
        <taxon>Actinomycetota</taxon>
        <taxon>Actinomycetes</taxon>
        <taxon>Micrococcales</taxon>
        <taxon>Micrococcaceae</taxon>
        <taxon>Glutamicibacter</taxon>
    </lineage>
</organism>
<dbReference type="EMBL" id="BJNY01000008">
    <property type="protein sequence ID" value="GED06120.1"/>
    <property type="molecule type" value="Genomic_DNA"/>
</dbReference>
<gene>
    <name evidence="2" type="ORF">AUR04nite_16520</name>
</gene>
<dbReference type="OrthoDB" id="3466127at2"/>
<dbReference type="AlphaFoldDB" id="A0A4Y4DRG1"/>
<dbReference type="RefSeq" id="WP_141363848.1">
    <property type="nucleotide sequence ID" value="NZ_BAAAJL010000003.1"/>
</dbReference>
<dbReference type="InterPro" id="IPR016181">
    <property type="entry name" value="Acyl_CoA_acyltransferase"/>
</dbReference>
<dbReference type="PROSITE" id="PS51186">
    <property type="entry name" value="GNAT"/>
    <property type="match status" value="1"/>
</dbReference>
<dbReference type="Pfam" id="PF13302">
    <property type="entry name" value="Acetyltransf_3"/>
    <property type="match status" value="1"/>
</dbReference>
<dbReference type="GO" id="GO:1990189">
    <property type="term" value="F:protein N-terminal-serine acetyltransferase activity"/>
    <property type="evidence" value="ECO:0007669"/>
    <property type="project" value="TreeGrafter"/>
</dbReference>
<dbReference type="InterPro" id="IPR051908">
    <property type="entry name" value="Ribosomal_N-acetyltransferase"/>
</dbReference>
<evidence type="ECO:0000313" key="2">
    <source>
        <dbReference type="EMBL" id="GED06120.1"/>
    </source>
</evidence>
<name>A0A4Y4DRG1_GLUUR</name>
<dbReference type="GO" id="GO:0008999">
    <property type="term" value="F:protein-N-terminal-alanine acetyltransferase activity"/>
    <property type="evidence" value="ECO:0007669"/>
    <property type="project" value="TreeGrafter"/>
</dbReference>
<sequence>MPNDYWPLADLQLRTKRLTLLVPTGAQLLEVAAVAARGVHRPGEHPFLTPWTELPAEQRARHVLQQHWSRAGAWSPQRWALEFAVYRQDEPLGMAVLKATDFAVTREVKTESWLGLEHQGQGYGTEARSALLHLAFTGLGAEYALTEVFRDNAASQAVSKKLGYRKDGISRDVLHGQAVISDRLRLAAAGFAAVDAPAASIHGLVQCLPFFLGPQDPASA</sequence>
<dbReference type="SUPFAM" id="SSF55729">
    <property type="entry name" value="Acyl-CoA N-acyltransferases (Nat)"/>
    <property type="match status" value="1"/>
</dbReference>
<accession>A0A4Y4DRG1</accession>